<dbReference type="Gene3D" id="3.30.420.10">
    <property type="entry name" value="Ribonuclease H-like superfamily/Ribonuclease H"/>
    <property type="match status" value="1"/>
</dbReference>
<proteinExistence type="predicted"/>
<evidence type="ECO:0000313" key="7">
    <source>
        <dbReference type="Proteomes" id="UP000315783"/>
    </source>
</evidence>
<dbReference type="Gene3D" id="1.25.40.20">
    <property type="entry name" value="Ankyrin repeat-containing domain"/>
    <property type="match status" value="3"/>
</dbReference>
<dbReference type="InterPro" id="IPR036397">
    <property type="entry name" value="RNaseH_sf"/>
</dbReference>
<dbReference type="PRINTS" id="PR01415">
    <property type="entry name" value="ANKYRIN"/>
</dbReference>
<keyword evidence="7" id="KW-1185">Reference proteome</keyword>
<dbReference type="Pfam" id="PF01612">
    <property type="entry name" value="DNA_pol_A_exo1"/>
    <property type="match status" value="1"/>
</dbReference>
<dbReference type="SMART" id="SM00248">
    <property type="entry name" value="ANK"/>
    <property type="match status" value="8"/>
</dbReference>
<organism evidence="6 7">
    <name type="scientific">Cordyceps javanica</name>
    <dbReference type="NCBI Taxonomy" id="43265"/>
    <lineage>
        <taxon>Eukaryota</taxon>
        <taxon>Fungi</taxon>
        <taxon>Dikarya</taxon>
        <taxon>Ascomycota</taxon>
        <taxon>Pezizomycotina</taxon>
        <taxon>Sordariomycetes</taxon>
        <taxon>Hypocreomycetidae</taxon>
        <taxon>Hypocreales</taxon>
        <taxon>Cordycipitaceae</taxon>
        <taxon>Cordyceps</taxon>
    </lineage>
</organism>
<dbReference type="SUPFAM" id="SSF53167">
    <property type="entry name" value="Purine and uridine phosphorylases"/>
    <property type="match status" value="1"/>
</dbReference>
<dbReference type="InterPro" id="IPR012337">
    <property type="entry name" value="RNaseH-like_sf"/>
</dbReference>
<evidence type="ECO:0000256" key="2">
    <source>
        <dbReference type="PROSITE-ProRule" id="PRU00023"/>
    </source>
</evidence>
<dbReference type="Pfam" id="PF24883">
    <property type="entry name" value="NPHP3_N"/>
    <property type="match status" value="1"/>
</dbReference>
<dbReference type="PANTHER" id="PTHR10039">
    <property type="entry name" value="AMELOGENIN"/>
    <property type="match status" value="1"/>
</dbReference>
<sequence length="1198" mass="133262">MSNPSIEAYTIGWICALQEEYDAACRMFDVEFDGPDTGELNDNNTYAFGKISGHYVVLGCLPSGQHGTNSAASVARDMVRSFTKLRFALMVGIGGGAPKAGKDIRLGDVVVSQPQGKLGGVLQYDFGKRLSNGIFEQTGQLNAPPPVLLGALPEMRRRHNDPKKPDRIAEHVKLMDDMPSYQRPANDRLYRTEYSHNGGDDCEDFLASIRGNLEHLSTDVSGLVGYHQNRADEAILDWITTTHHGAYQSDAIKLRQPGTGQWLLGSENFGRWLKSSNQTLYCTGPPGVGKTILTSIVIEFLKSRFRGDANIGVAYIYCKYDQQEKQMLDHLLENVLKQLCRCAGSLPQCVRDLYDTLRTGETRPSIEQLSDTLKSVVSSFSSVFIIIDALDECLDARDSREERLVETVLALQTSFGVNIFVTSRNIPEIEEQFEKAVKVSIQASQEDLRLYLGGQMDRLRVDVSESQELREAIETKIIEAASGVFLLAKLSFDSLCDKFTLKQLRIALEQLPTGPNTYHDTYKRTMQRIYNQRAGSGELAKRVLSWITIAMRPLTSKELQYALAVEMGEPRIDKDNLIQIKYIIRVCIGLVVVDEENDHVRLVHYTLQDYFVREQGRWFPNAESDLATYCVACISSKIFESRPRGSKKDVDKRLRENPFYGINQPLISSLDYSNFSSFNKLVHVAAKFGLEEVVSILISEGHAPDPGDYLGRTPLSFAAECGYDLVVKLPVAHPDVDINSKGDDGWTTLGFAAINGHVAVVRLLLKKCAELNIQLTDSCGPREQTPLWIAIERRDNELLRLLLAHGADPSIPFTVYREQRTPLAFAAESGRDDALKILLAQPNICVDQSDGEDRTPLFYAVKHGHQIIVKLLLDKGADPNINMIIGRSNEQTALSVATHSGSYGLVKLLLERGANPNTKSTWYRGSDKKGHFERSPLSIAAESGDEAMVDLLLTQEVTIVDSVDGIALLLDDIKNLPTSPPSLYLDLEGINLGREGSVSILQIHSLPKQHTYLVDVHCLGSKAFSTQGSDGSSIKSVLESSMIPKVFFDVRNDSDALYSHFSIHLRGVEDLQLMELATRSSRKRFVSGLAKCIELDAPLAAGEKQKLAECKKAGQLLFAPEKGGSYEVFNTRPLAGEIVRYCVNDVCILQRLWKHYNGKMGQKWRRKMLASSAKRVDLSHSPFFCGKGRHMAEGPPEW</sequence>
<dbReference type="SUPFAM" id="SSF53098">
    <property type="entry name" value="Ribonuclease H-like"/>
    <property type="match status" value="1"/>
</dbReference>
<feature type="domain" description="GPI inositol-deacylase winged helix" evidence="4">
    <location>
        <begin position="536"/>
        <end position="614"/>
    </location>
</feature>
<dbReference type="InterPro" id="IPR035994">
    <property type="entry name" value="Nucleoside_phosphorylase_sf"/>
</dbReference>
<dbReference type="InterPro" id="IPR027417">
    <property type="entry name" value="P-loop_NTPase"/>
</dbReference>
<dbReference type="GO" id="GO:0008408">
    <property type="term" value="F:3'-5' exonuclease activity"/>
    <property type="evidence" value="ECO:0007669"/>
    <property type="project" value="InterPro"/>
</dbReference>
<gene>
    <name evidence="6" type="ORF">IF1G_10872</name>
</gene>
<evidence type="ECO:0000313" key="6">
    <source>
        <dbReference type="EMBL" id="TQV90393.1"/>
    </source>
</evidence>
<dbReference type="PANTHER" id="PTHR10039:SF15">
    <property type="entry name" value="NACHT DOMAIN-CONTAINING PROTEIN"/>
    <property type="match status" value="1"/>
</dbReference>
<feature type="repeat" description="ANK" evidence="2">
    <location>
        <begin position="852"/>
        <end position="884"/>
    </location>
</feature>
<dbReference type="SUPFAM" id="SSF48403">
    <property type="entry name" value="Ankyrin repeat"/>
    <property type="match status" value="2"/>
</dbReference>
<protein>
    <submittedName>
        <fullName evidence="6">Ankyrin repeat protein</fullName>
    </submittedName>
</protein>
<dbReference type="InterPro" id="IPR056884">
    <property type="entry name" value="NPHP3-like_N"/>
</dbReference>
<dbReference type="Proteomes" id="UP000315783">
    <property type="component" value="Unassembled WGS sequence"/>
</dbReference>
<evidence type="ECO:0000259" key="5">
    <source>
        <dbReference type="Pfam" id="PF24883"/>
    </source>
</evidence>
<dbReference type="AlphaFoldDB" id="A0A545ULR4"/>
<dbReference type="GO" id="GO:0003676">
    <property type="term" value="F:nucleic acid binding"/>
    <property type="evidence" value="ECO:0007669"/>
    <property type="project" value="InterPro"/>
</dbReference>
<dbReference type="InterPro" id="IPR036770">
    <property type="entry name" value="Ankyrin_rpt-contain_sf"/>
</dbReference>
<feature type="domain" description="Nephrocystin 3-like N-terminal" evidence="5">
    <location>
        <begin position="258"/>
        <end position="424"/>
    </location>
</feature>
<dbReference type="GO" id="GO:0009116">
    <property type="term" value="P:nucleoside metabolic process"/>
    <property type="evidence" value="ECO:0007669"/>
    <property type="project" value="InterPro"/>
</dbReference>
<reference evidence="6 7" key="1">
    <citation type="journal article" date="2019" name="Appl. Microbiol. Biotechnol.">
        <title>Genome sequence of Isaria javanica and comparative genome analysis insights into family S53 peptidase evolution in fungal entomopathogens.</title>
        <authorList>
            <person name="Lin R."/>
            <person name="Zhang X."/>
            <person name="Xin B."/>
            <person name="Zou M."/>
            <person name="Gao Y."/>
            <person name="Qin F."/>
            <person name="Hu Q."/>
            <person name="Xie B."/>
            <person name="Cheng X."/>
        </authorList>
    </citation>
    <scope>NUCLEOTIDE SEQUENCE [LARGE SCALE GENOMIC DNA]</scope>
    <source>
        <strain evidence="6 7">IJ1G</strain>
    </source>
</reference>
<dbReference type="PROSITE" id="PS50297">
    <property type="entry name" value="ANK_REP_REGION"/>
    <property type="match status" value="4"/>
</dbReference>
<evidence type="ECO:0000256" key="1">
    <source>
        <dbReference type="ARBA" id="ARBA00022737"/>
    </source>
</evidence>
<feature type="domain" description="3'-5' exonuclease" evidence="3">
    <location>
        <begin position="969"/>
        <end position="1155"/>
    </location>
</feature>
<dbReference type="OrthoDB" id="1577640at2759"/>
<feature type="repeat" description="ANK" evidence="2">
    <location>
        <begin position="744"/>
        <end position="776"/>
    </location>
</feature>
<comment type="caution">
    <text evidence="6">The sequence shown here is derived from an EMBL/GenBank/DDBJ whole genome shotgun (WGS) entry which is preliminary data.</text>
</comment>
<dbReference type="InterPro" id="IPR054471">
    <property type="entry name" value="GPIID_WHD"/>
</dbReference>
<dbReference type="Pfam" id="PF22939">
    <property type="entry name" value="WHD_GPIID"/>
    <property type="match status" value="1"/>
</dbReference>
<dbReference type="InterPro" id="IPR002110">
    <property type="entry name" value="Ankyrin_rpt"/>
</dbReference>
<dbReference type="InterPro" id="IPR002562">
    <property type="entry name" value="3'-5'_exonuclease_dom"/>
</dbReference>
<evidence type="ECO:0000259" key="3">
    <source>
        <dbReference type="Pfam" id="PF01612"/>
    </source>
</evidence>
<feature type="repeat" description="ANK" evidence="2">
    <location>
        <begin position="889"/>
        <end position="921"/>
    </location>
</feature>
<dbReference type="PROSITE" id="PS50088">
    <property type="entry name" value="ANK_REPEAT"/>
    <property type="match status" value="4"/>
</dbReference>
<feature type="repeat" description="ANK" evidence="2">
    <location>
        <begin position="782"/>
        <end position="814"/>
    </location>
</feature>
<name>A0A545ULR4_9HYPO</name>
<keyword evidence="1" id="KW-0677">Repeat</keyword>
<evidence type="ECO:0000259" key="4">
    <source>
        <dbReference type="Pfam" id="PF22939"/>
    </source>
</evidence>
<dbReference type="Gene3D" id="3.40.50.1580">
    <property type="entry name" value="Nucleoside phosphorylase domain"/>
    <property type="match status" value="1"/>
</dbReference>
<dbReference type="STRING" id="43265.A0A545ULR4"/>
<dbReference type="Gene3D" id="3.40.50.300">
    <property type="entry name" value="P-loop containing nucleotide triphosphate hydrolases"/>
    <property type="match status" value="1"/>
</dbReference>
<dbReference type="SUPFAM" id="SSF52540">
    <property type="entry name" value="P-loop containing nucleoside triphosphate hydrolases"/>
    <property type="match status" value="1"/>
</dbReference>
<keyword evidence="2" id="KW-0040">ANK repeat</keyword>
<accession>A0A545ULR4</accession>
<dbReference type="Pfam" id="PF12796">
    <property type="entry name" value="Ank_2"/>
    <property type="match status" value="3"/>
</dbReference>
<dbReference type="EMBL" id="SPUK01000027">
    <property type="protein sequence ID" value="TQV90393.1"/>
    <property type="molecule type" value="Genomic_DNA"/>
</dbReference>